<dbReference type="GeneTree" id="ENSGT00940000158414"/>
<dbReference type="InParanoid" id="H3AN17"/>
<evidence type="ECO:0000256" key="5">
    <source>
        <dbReference type="ARBA" id="ARBA00022989"/>
    </source>
</evidence>
<keyword evidence="5 12" id="KW-1133">Transmembrane helix</keyword>
<reference evidence="13" key="2">
    <citation type="submission" date="2025-08" db="UniProtKB">
        <authorList>
            <consortium name="Ensembl"/>
        </authorList>
    </citation>
    <scope>IDENTIFICATION</scope>
</reference>
<dbReference type="eggNOG" id="KOG4294">
    <property type="taxonomic scope" value="Eukaryota"/>
</dbReference>
<evidence type="ECO:0000256" key="4">
    <source>
        <dbReference type="ARBA" id="ARBA00022692"/>
    </source>
</evidence>
<keyword evidence="10 11" id="KW-0407">Ion channel</keyword>
<evidence type="ECO:0000256" key="8">
    <source>
        <dbReference type="ARBA" id="ARBA00023136"/>
    </source>
</evidence>
<evidence type="ECO:0008006" key="15">
    <source>
        <dbReference type="Google" id="ProtNLM"/>
    </source>
</evidence>
<protein>
    <recommendedName>
        <fullName evidence="15">Acid sensing ion channel subunit 1</fullName>
    </recommendedName>
</protein>
<dbReference type="EMBL" id="AFYH01068003">
    <property type="status" value="NOT_ANNOTATED_CDS"/>
    <property type="molecule type" value="Genomic_DNA"/>
</dbReference>
<evidence type="ECO:0000256" key="7">
    <source>
        <dbReference type="ARBA" id="ARBA00023065"/>
    </source>
</evidence>
<keyword evidence="2 11" id="KW-0813">Transport</keyword>
<dbReference type="GO" id="GO:0015280">
    <property type="term" value="F:ligand-gated sodium channel activity"/>
    <property type="evidence" value="ECO:0007669"/>
    <property type="project" value="TreeGrafter"/>
</dbReference>
<dbReference type="Pfam" id="PF00858">
    <property type="entry name" value="ASC"/>
    <property type="match status" value="1"/>
</dbReference>
<comment type="subcellular location">
    <subcellularLocation>
        <location evidence="1">Membrane</location>
        <topology evidence="1">Multi-pass membrane protein</topology>
    </subcellularLocation>
</comment>
<dbReference type="AlphaFoldDB" id="H3AN17"/>
<dbReference type="PANTHER" id="PTHR11690:SF222">
    <property type="entry name" value="AMILORIDE-SENSITIVE SODIUM CHANNEL SUBUNIT GAMMA"/>
    <property type="match status" value="1"/>
</dbReference>
<evidence type="ECO:0000313" key="13">
    <source>
        <dbReference type="Ensembl" id="ENSLACP00000011038.1"/>
    </source>
</evidence>
<keyword evidence="4 11" id="KW-0812">Transmembrane</keyword>
<evidence type="ECO:0000256" key="10">
    <source>
        <dbReference type="ARBA" id="ARBA00023303"/>
    </source>
</evidence>
<evidence type="ECO:0000256" key="6">
    <source>
        <dbReference type="ARBA" id="ARBA00023053"/>
    </source>
</evidence>
<dbReference type="Ensembl" id="ENSLACT00000011121.1">
    <property type="protein sequence ID" value="ENSLACP00000011038.1"/>
    <property type="gene ID" value="ENSLACG00000009714.1"/>
</dbReference>
<evidence type="ECO:0000256" key="9">
    <source>
        <dbReference type="ARBA" id="ARBA00023201"/>
    </source>
</evidence>
<reference evidence="14" key="1">
    <citation type="submission" date="2011-08" db="EMBL/GenBank/DDBJ databases">
        <title>The draft genome of Latimeria chalumnae.</title>
        <authorList>
            <person name="Di Palma F."/>
            <person name="Alfoldi J."/>
            <person name="Johnson J."/>
            <person name="Berlin A."/>
            <person name="Gnerre S."/>
            <person name="Jaffe D."/>
            <person name="MacCallum I."/>
            <person name="Young S."/>
            <person name="Walker B.J."/>
            <person name="Lander E."/>
            <person name="Lindblad-Toh K."/>
        </authorList>
    </citation>
    <scope>NUCLEOTIDE SEQUENCE [LARGE SCALE GENOMIC DNA]</scope>
    <source>
        <strain evidence="14">Wild caught</strain>
    </source>
</reference>
<dbReference type="HOGENOM" id="CLU_092454_0_0_1"/>
<name>H3AN17_LATCH</name>
<dbReference type="OMA" id="QYPHATT"/>
<keyword evidence="6" id="KW-0915">Sodium</keyword>
<evidence type="ECO:0000256" key="3">
    <source>
        <dbReference type="ARBA" id="ARBA00022461"/>
    </source>
</evidence>
<evidence type="ECO:0000256" key="12">
    <source>
        <dbReference type="SAM" id="Phobius"/>
    </source>
</evidence>
<reference evidence="13" key="3">
    <citation type="submission" date="2025-09" db="UniProtKB">
        <authorList>
            <consortium name="Ensembl"/>
        </authorList>
    </citation>
    <scope>IDENTIFICATION</scope>
</reference>
<feature type="transmembrane region" description="Helical" evidence="12">
    <location>
        <begin position="28"/>
        <end position="46"/>
    </location>
</feature>
<organism evidence="13 14">
    <name type="scientific">Latimeria chalumnae</name>
    <name type="common">Coelacanth</name>
    <dbReference type="NCBI Taxonomy" id="7897"/>
    <lineage>
        <taxon>Eukaryota</taxon>
        <taxon>Metazoa</taxon>
        <taxon>Chordata</taxon>
        <taxon>Craniata</taxon>
        <taxon>Vertebrata</taxon>
        <taxon>Euteleostomi</taxon>
        <taxon>Coelacanthiformes</taxon>
        <taxon>Coelacanthidae</taxon>
        <taxon>Latimeria</taxon>
    </lineage>
</organism>
<evidence type="ECO:0000313" key="14">
    <source>
        <dbReference type="Proteomes" id="UP000008672"/>
    </source>
</evidence>
<keyword evidence="9 11" id="KW-0739">Sodium transport</keyword>
<dbReference type="STRING" id="7897.ENSLACP00000011038"/>
<keyword evidence="7 11" id="KW-0406">Ion transport</keyword>
<dbReference type="GO" id="GO:0005886">
    <property type="term" value="C:plasma membrane"/>
    <property type="evidence" value="ECO:0007669"/>
    <property type="project" value="TreeGrafter"/>
</dbReference>
<dbReference type="InterPro" id="IPR001873">
    <property type="entry name" value="ENaC"/>
</dbReference>
<dbReference type="Gene3D" id="1.10.3590.10">
    <property type="entry name" value="acid-sensing ion channel 1 domain"/>
    <property type="match status" value="1"/>
</dbReference>
<dbReference type="PANTHER" id="PTHR11690">
    <property type="entry name" value="AMILORIDE-SENSITIVE SODIUM CHANNEL-RELATED"/>
    <property type="match status" value="1"/>
</dbReference>
<proteinExistence type="inferred from homology"/>
<sequence>TVQEFANASSLHGIRHVFSTGPFKSRHFFWSFAILGSMFLLMRTCLIQVQSYFQYHHVTGIEEVVTSTISFPAVTICNLNRVRYSKLTSQDYFWVGEILGSHDYEQNLQIPPEFLNQEDKEKHFSMKDFYERVGHNMTEMLKSCKFTGNNCSADDFKE</sequence>
<comment type="similarity">
    <text evidence="11">Belongs to the amiloride-sensitive sodium channel (TC 1.A.6) family.</text>
</comment>
<keyword evidence="8 12" id="KW-0472">Membrane</keyword>
<evidence type="ECO:0000256" key="2">
    <source>
        <dbReference type="ARBA" id="ARBA00022448"/>
    </source>
</evidence>
<evidence type="ECO:0000256" key="11">
    <source>
        <dbReference type="RuleBase" id="RU000679"/>
    </source>
</evidence>
<dbReference type="Proteomes" id="UP000008672">
    <property type="component" value="Unassembled WGS sequence"/>
</dbReference>
<keyword evidence="3 11" id="KW-0894">Sodium channel</keyword>
<accession>H3AN17</accession>
<evidence type="ECO:0000256" key="1">
    <source>
        <dbReference type="ARBA" id="ARBA00004141"/>
    </source>
</evidence>
<keyword evidence="14" id="KW-1185">Reference proteome</keyword>